<name>A0A2A2KH00_9BILA</name>
<keyword evidence="3" id="KW-1185">Reference proteome</keyword>
<dbReference type="EMBL" id="LIAE01008650">
    <property type="protein sequence ID" value="PAV73132.1"/>
    <property type="molecule type" value="Genomic_DNA"/>
</dbReference>
<protein>
    <submittedName>
        <fullName evidence="2">Uncharacterized protein</fullName>
    </submittedName>
</protein>
<dbReference type="Proteomes" id="UP000218231">
    <property type="component" value="Unassembled WGS sequence"/>
</dbReference>
<feature type="region of interest" description="Disordered" evidence="1">
    <location>
        <begin position="81"/>
        <end position="103"/>
    </location>
</feature>
<accession>A0A2A2KH00</accession>
<comment type="caution">
    <text evidence="2">The sequence shown here is derived from an EMBL/GenBank/DDBJ whole genome shotgun (WGS) entry which is preliminary data.</text>
</comment>
<feature type="compositionally biased region" description="Low complexity" evidence="1">
    <location>
        <begin position="141"/>
        <end position="162"/>
    </location>
</feature>
<reference evidence="2 3" key="1">
    <citation type="journal article" date="2017" name="Curr. Biol.">
        <title>Genome architecture and evolution of a unichromosomal asexual nematode.</title>
        <authorList>
            <person name="Fradin H."/>
            <person name="Zegar C."/>
            <person name="Gutwein M."/>
            <person name="Lucas J."/>
            <person name="Kovtun M."/>
            <person name="Corcoran D."/>
            <person name="Baugh L.R."/>
            <person name="Kiontke K."/>
            <person name="Gunsalus K."/>
            <person name="Fitch D.H."/>
            <person name="Piano F."/>
        </authorList>
    </citation>
    <scope>NUCLEOTIDE SEQUENCE [LARGE SCALE GENOMIC DNA]</scope>
    <source>
        <strain evidence="2">PF1309</strain>
    </source>
</reference>
<proteinExistence type="predicted"/>
<dbReference type="AlphaFoldDB" id="A0A2A2KH00"/>
<sequence>MENDLNLLQQLLSLGDQISEIKQNGVRRTASATSLEVDGHEAEDEFDDRFSSSMCAITTLYVDDSQPQYFSRQNSVLRIPIPPRSSNRFGNRRLPRRPSELLRQSNSIVNGVRCLHVNSDDTESESCSSDGPQSPRGEHPSSGCSTSTSTMSYSNSSASNSSVGVKKNRSSNSSIDSGIRDATTCSSPSPTFERQI</sequence>
<dbReference type="OrthoDB" id="6508726at2759"/>
<evidence type="ECO:0000313" key="2">
    <source>
        <dbReference type="EMBL" id="PAV73132.1"/>
    </source>
</evidence>
<evidence type="ECO:0000256" key="1">
    <source>
        <dbReference type="SAM" id="MobiDB-lite"/>
    </source>
</evidence>
<evidence type="ECO:0000313" key="3">
    <source>
        <dbReference type="Proteomes" id="UP000218231"/>
    </source>
</evidence>
<organism evidence="2 3">
    <name type="scientific">Diploscapter pachys</name>
    <dbReference type="NCBI Taxonomy" id="2018661"/>
    <lineage>
        <taxon>Eukaryota</taxon>
        <taxon>Metazoa</taxon>
        <taxon>Ecdysozoa</taxon>
        <taxon>Nematoda</taxon>
        <taxon>Chromadorea</taxon>
        <taxon>Rhabditida</taxon>
        <taxon>Rhabditina</taxon>
        <taxon>Rhabditomorpha</taxon>
        <taxon>Rhabditoidea</taxon>
        <taxon>Rhabditidae</taxon>
        <taxon>Diploscapter</taxon>
    </lineage>
</organism>
<gene>
    <name evidence="2" type="ORF">WR25_07298</name>
</gene>
<feature type="region of interest" description="Disordered" evidence="1">
    <location>
        <begin position="119"/>
        <end position="196"/>
    </location>
</feature>
<feature type="compositionally biased region" description="Polar residues" evidence="1">
    <location>
        <begin position="183"/>
        <end position="196"/>
    </location>
</feature>